<accession>A0A118JXA4</accession>
<dbReference type="Pfam" id="PF12609">
    <property type="entry name" value="DUF3774"/>
    <property type="match status" value="1"/>
</dbReference>
<feature type="compositionally biased region" description="Polar residues" evidence="1">
    <location>
        <begin position="432"/>
        <end position="453"/>
    </location>
</feature>
<keyword evidence="3" id="KW-1185">Reference proteome</keyword>
<evidence type="ECO:0000313" key="2">
    <source>
        <dbReference type="EMBL" id="KVH95907.1"/>
    </source>
</evidence>
<name>A0A118JXA4_CYNCS</name>
<dbReference type="AlphaFoldDB" id="A0A118JXA4"/>
<sequence>MSSTSRAWMVAGTVGLVEALKDQGFARWNYTVRAIHHHTKSNLRSISGTKNLSSPVAMASSRGMEEKIRQSDESLRKDEFNKQSMDGGRNCWVGGGTQGSRLCTMELCHQDPPPSRQVQSPLNLSHQPPLITGGHGLKQRHGRENKSIGGVIAKSHHEFNKQSMDGGRSRWIGRGTQRSRVCTMELHHQNHPPPSQIQFPVNLPHQEPVITGGHGSKQRPTTRENTPIGGVFEKSHDEFNKQSMDGGRNCWIGGGTQGSRLCTMELCHQDPPPPRQLQSPLNLSHPQPLITAGHGFKQRHGRENTSIGGVVAKSHDEFNKQSMDGGRNCWIGGGTQGSRLCTMELCPQDPPPPRQVQSPVNLSHQQPLITAGHGFKQRHGRENKSIGGVIAKSHATNLNHSSPTPSAMPTNCPSLPPNIFVHFLAFYAPTSTSATGRHSPTILSGKSCTSTAGAQADPRVFINR</sequence>
<dbReference type="Proteomes" id="UP000243975">
    <property type="component" value="Unassembled WGS sequence"/>
</dbReference>
<dbReference type="InterPro" id="IPR022251">
    <property type="entry name" value="DUF3774_wound-induced"/>
</dbReference>
<evidence type="ECO:0000313" key="3">
    <source>
        <dbReference type="Proteomes" id="UP000243975"/>
    </source>
</evidence>
<protein>
    <submittedName>
        <fullName evidence="2">Uncharacterized protein</fullName>
    </submittedName>
</protein>
<dbReference type="PANTHER" id="PTHR33090">
    <property type="entry name" value="DUF3774 DOMAIN PROTEIN-RELATED"/>
    <property type="match status" value="1"/>
</dbReference>
<reference evidence="2 3" key="1">
    <citation type="journal article" date="2016" name="Sci. Rep.">
        <title>The genome sequence of the outbreeding globe artichoke constructed de novo incorporating a phase-aware low-pass sequencing strategy of F1 progeny.</title>
        <authorList>
            <person name="Scaglione D."/>
            <person name="Reyes-Chin-Wo S."/>
            <person name="Acquadro A."/>
            <person name="Froenicke L."/>
            <person name="Portis E."/>
            <person name="Beitel C."/>
            <person name="Tirone M."/>
            <person name="Mauro R."/>
            <person name="Lo Monaco A."/>
            <person name="Mauromicale G."/>
            <person name="Faccioli P."/>
            <person name="Cattivelli L."/>
            <person name="Rieseberg L."/>
            <person name="Michelmore R."/>
            <person name="Lanteri S."/>
        </authorList>
    </citation>
    <scope>NUCLEOTIDE SEQUENCE [LARGE SCALE GENOMIC DNA]</scope>
    <source>
        <strain evidence="2">2C</strain>
    </source>
</reference>
<proteinExistence type="predicted"/>
<gene>
    <name evidence="2" type="ORF">Ccrd_002007</name>
</gene>
<organism evidence="2 3">
    <name type="scientific">Cynara cardunculus var. scolymus</name>
    <name type="common">Globe artichoke</name>
    <name type="synonym">Cynara scolymus</name>
    <dbReference type="NCBI Taxonomy" id="59895"/>
    <lineage>
        <taxon>Eukaryota</taxon>
        <taxon>Viridiplantae</taxon>
        <taxon>Streptophyta</taxon>
        <taxon>Embryophyta</taxon>
        <taxon>Tracheophyta</taxon>
        <taxon>Spermatophyta</taxon>
        <taxon>Magnoliopsida</taxon>
        <taxon>eudicotyledons</taxon>
        <taxon>Gunneridae</taxon>
        <taxon>Pentapetalae</taxon>
        <taxon>asterids</taxon>
        <taxon>campanulids</taxon>
        <taxon>Asterales</taxon>
        <taxon>Asteraceae</taxon>
        <taxon>Carduoideae</taxon>
        <taxon>Cardueae</taxon>
        <taxon>Carduinae</taxon>
        <taxon>Cynara</taxon>
    </lineage>
</organism>
<evidence type="ECO:0000256" key="1">
    <source>
        <dbReference type="SAM" id="MobiDB-lite"/>
    </source>
</evidence>
<feature type="region of interest" description="Disordered" evidence="1">
    <location>
        <begin position="432"/>
        <end position="457"/>
    </location>
</feature>
<dbReference type="Gramene" id="KVH95907">
    <property type="protein sequence ID" value="KVH95907"/>
    <property type="gene ID" value="Ccrd_002007"/>
</dbReference>
<dbReference type="EMBL" id="LEKV01004371">
    <property type="protein sequence ID" value="KVH95907.1"/>
    <property type="molecule type" value="Genomic_DNA"/>
</dbReference>
<comment type="caution">
    <text evidence="2">The sequence shown here is derived from an EMBL/GenBank/DDBJ whole genome shotgun (WGS) entry which is preliminary data.</text>
</comment>